<dbReference type="VEuPathDB" id="FungiDB:ACJ73_08228"/>
<name>A0A1J9PVN3_9EURO</name>
<feature type="non-terminal residue" evidence="1">
    <location>
        <position position="1"/>
    </location>
</feature>
<evidence type="ECO:0000313" key="2">
    <source>
        <dbReference type="Proteomes" id="UP000242791"/>
    </source>
</evidence>
<dbReference type="STRING" id="1658174.A0A1J9PVN3"/>
<dbReference type="Proteomes" id="UP000242791">
    <property type="component" value="Unassembled WGS sequence"/>
</dbReference>
<dbReference type="Pfam" id="PF20174">
    <property type="entry name" value="DUF6540"/>
    <property type="match status" value="1"/>
</dbReference>
<dbReference type="OrthoDB" id="1658288at2759"/>
<dbReference type="InterPro" id="IPR046670">
    <property type="entry name" value="DUF6540"/>
</dbReference>
<accession>A0A1J9PVN3</accession>
<dbReference type="AlphaFoldDB" id="A0A1J9PVN3"/>
<reference evidence="1 2" key="1">
    <citation type="submission" date="2015-08" db="EMBL/GenBank/DDBJ databases">
        <title>Emmonsia species relationships and genome sequence.</title>
        <authorList>
            <person name="Cuomo C.A."/>
            <person name="Schwartz I.S."/>
            <person name="Kenyon C."/>
            <person name="De Hoog G.S."/>
            <person name="Govender N.P."/>
            <person name="Botha A."/>
            <person name="Moreno L."/>
            <person name="De Vries M."/>
            <person name="Munoz J.F."/>
            <person name="Stielow J.B."/>
        </authorList>
    </citation>
    <scope>NUCLEOTIDE SEQUENCE [LARGE SCALE GENOMIC DNA]</scope>
    <source>
        <strain evidence="1 2">EI222</strain>
    </source>
</reference>
<proteinExistence type="predicted"/>
<protein>
    <submittedName>
        <fullName evidence="1">Uncharacterized protein</fullName>
    </submittedName>
</protein>
<sequence length="109" mass="12457">KDKCGTPLVTDSSPKCAIEVAATQIPPSAISQNFLAPVNDTTNRRCQEWTMDYVRRLVHHQYLNENAIQIVSVCTRFFKSRCWLESGWRLAWSRQGSVNSEFAHKSDVK</sequence>
<evidence type="ECO:0000313" key="1">
    <source>
        <dbReference type="EMBL" id="OJD20440.1"/>
    </source>
</evidence>
<dbReference type="EMBL" id="LGTZ01001874">
    <property type="protein sequence ID" value="OJD20440.1"/>
    <property type="molecule type" value="Genomic_DNA"/>
</dbReference>
<keyword evidence="2" id="KW-1185">Reference proteome</keyword>
<gene>
    <name evidence="1" type="ORF">ACJ73_08228</name>
</gene>
<comment type="caution">
    <text evidence="1">The sequence shown here is derived from an EMBL/GenBank/DDBJ whole genome shotgun (WGS) entry which is preliminary data.</text>
</comment>
<organism evidence="1 2">
    <name type="scientific">Blastomyces percursus</name>
    <dbReference type="NCBI Taxonomy" id="1658174"/>
    <lineage>
        <taxon>Eukaryota</taxon>
        <taxon>Fungi</taxon>
        <taxon>Dikarya</taxon>
        <taxon>Ascomycota</taxon>
        <taxon>Pezizomycotina</taxon>
        <taxon>Eurotiomycetes</taxon>
        <taxon>Eurotiomycetidae</taxon>
        <taxon>Onygenales</taxon>
        <taxon>Ajellomycetaceae</taxon>
        <taxon>Blastomyces</taxon>
    </lineage>
</organism>